<reference evidence="1" key="1">
    <citation type="submission" date="2020-11" db="EMBL/GenBank/DDBJ databases">
        <authorList>
            <consortium name="DOE Joint Genome Institute"/>
            <person name="Ahrendt S."/>
            <person name="Riley R."/>
            <person name="Andreopoulos W."/>
            <person name="Labutti K."/>
            <person name="Pangilinan J."/>
            <person name="Ruiz-Duenas F.J."/>
            <person name="Barrasa J.M."/>
            <person name="Sanchez-Garcia M."/>
            <person name="Camarero S."/>
            <person name="Miyauchi S."/>
            <person name="Serrano A."/>
            <person name="Linde D."/>
            <person name="Babiker R."/>
            <person name="Drula E."/>
            <person name="Ayuso-Fernandez I."/>
            <person name="Pacheco R."/>
            <person name="Padilla G."/>
            <person name="Ferreira P."/>
            <person name="Barriuso J."/>
            <person name="Kellner H."/>
            <person name="Castanera R."/>
            <person name="Alfaro M."/>
            <person name="Ramirez L."/>
            <person name="Pisabarro A.G."/>
            <person name="Kuo A."/>
            <person name="Tritt A."/>
            <person name="Lipzen A."/>
            <person name="He G."/>
            <person name="Yan M."/>
            <person name="Ng V."/>
            <person name="Cullen D."/>
            <person name="Martin F."/>
            <person name="Rosso M.-N."/>
            <person name="Henrissat B."/>
            <person name="Hibbett D."/>
            <person name="Martinez A.T."/>
            <person name="Grigoriev I.V."/>
        </authorList>
    </citation>
    <scope>NUCLEOTIDE SEQUENCE</scope>
    <source>
        <strain evidence="1">CBS 506.95</strain>
    </source>
</reference>
<protein>
    <submittedName>
        <fullName evidence="1">Uncharacterized protein</fullName>
    </submittedName>
</protein>
<name>A0A9P6EG99_9AGAR</name>
<accession>A0A9P6EG99</accession>
<sequence>MSALPRGEISADRLSVLEQYKARMAGHIPTSVTTVQLNPSQLAWGSNPTPPISELTKVWKEQQTNMVLDEKQALDPADIWRARMAALRTQANDQQTQSSPNGTLDAGIGIIHSPSGKHDMESGRHDMVIDNVPQPSAQSSEQGKSIAIDSSHLRAAQIPAANNSDTFLERIFSLMSKRETLLKSCLNNLEDSQQRKSTESKFSDADLDSLYALIKAKTPYGSRQEILAKIRATEQEAAGVAESETVIVEGVGYCDSAHSAEPFIDTPYKLLSEPYYLRVTYYPICFEPSRDSQEDPSSADIFFIYTEDRRCGIGINIDDSD</sequence>
<dbReference type="AlphaFoldDB" id="A0A9P6EG99"/>
<dbReference type="EMBL" id="MU157854">
    <property type="protein sequence ID" value="KAF9528204.1"/>
    <property type="molecule type" value="Genomic_DNA"/>
</dbReference>
<organism evidence="1 2">
    <name type="scientific">Crepidotus variabilis</name>
    <dbReference type="NCBI Taxonomy" id="179855"/>
    <lineage>
        <taxon>Eukaryota</taxon>
        <taxon>Fungi</taxon>
        <taxon>Dikarya</taxon>
        <taxon>Basidiomycota</taxon>
        <taxon>Agaricomycotina</taxon>
        <taxon>Agaricomycetes</taxon>
        <taxon>Agaricomycetidae</taxon>
        <taxon>Agaricales</taxon>
        <taxon>Agaricineae</taxon>
        <taxon>Crepidotaceae</taxon>
        <taxon>Crepidotus</taxon>
    </lineage>
</organism>
<proteinExistence type="predicted"/>
<keyword evidence="2" id="KW-1185">Reference proteome</keyword>
<dbReference type="Proteomes" id="UP000807306">
    <property type="component" value="Unassembled WGS sequence"/>
</dbReference>
<gene>
    <name evidence="1" type="ORF">CPB83DRAFT_835919</name>
</gene>
<evidence type="ECO:0000313" key="2">
    <source>
        <dbReference type="Proteomes" id="UP000807306"/>
    </source>
</evidence>
<evidence type="ECO:0000313" key="1">
    <source>
        <dbReference type="EMBL" id="KAF9528204.1"/>
    </source>
</evidence>
<comment type="caution">
    <text evidence="1">The sequence shown here is derived from an EMBL/GenBank/DDBJ whole genome shotgun (WGS) entry which is preliminary data.</text>
</comment>